<dbReference type="EMBL" id="CP002500">
    <property type="protein sequence ID" value="AET39168.1"/>
    <property type="molecule type" value="Genomic_DNA"/>
</dbReference>
<feature type="region of interest" description="Disordered" evidence="1">
    <location>
        <begin position="1"/>
        <end position="45"/>
    </location>
</feature>
<gene>
    <name evidence="3" type="ordered locus">Ecym_4089</name>
</gene>
<dbReference type="FunCoup" id="G8JT15">
    <property type="interactions" value="73"/>
</dbReference>
<feature type="domain" description="YMC020W-like alpha/beta hydrolase" evidence="2">
    <location>
        <begin position="278"/>
        <end position="621"/>
    </location>
</feature>
<evidence type="ECO:0000256" key="1">
    <source>
        <dbReference type="SAM" id="MobiDB-lite"/>
    </source>
</evidence>
<accession>G8JT15</accession>
<feature type="region of interest" description="Disordered" evidence="1">
    <location>
        <begin position="202"/>
        <end position="221"/>
    </location>
</feature>
<dbReference type="Proteomes" id="UP000006790">
    <property type="component" value="Chromosome 4"/>
</dbReference>
<feature type="compositionally biased region" description="Low complexity" evidence="1">
    <location>
        <begin position="79"/>
        <end position="97"/>
    </location>
</feature>
<feature type="compositionally biased region" description="Basic and acidic residues" evidence="1">
    <location>
        <begin position="203"/>
        <end position="213"/>
    </location>
</feature>
<sequence>MTSSRSSNKSVTTSLGNKNSNNKSNGTDTAVEPVDEGEVEHLPLNSWRVWYRKRRPSMNTSSSKNMNTMLEKLVEQEQGSTGSNKHSSTSNGNNTSYSSWWRKGSYTSLKGLDRRYSDTSNGTTPDSFVESAFQGQQTPSSPEDAINKESSRGKKRSWPLWNKNSPPIEDDADFPHQSKSKKPVINELILSTRKGAILFKPKSAKEIAQEDKSSTSQHETSDSAHLLVPSFDILPKHTPFTFLYSSVGRLGHKWNLINESRLKNCTLYRRGPQTTLNMLSANKSKPVKVLLVGVHGFFPTKMIRPLIGEPTGTSTKFITEAEKTVVRWFREKNASVQISKIALEKEGKVFERVGYFFEVMKKWANEINDADFVYFVAHSQGCPVTVILLAKLIEAGVINLNPIYIDPDAPVDLAETKRKKVISVLAMAGINNGPFYGVDQTFLVKAYSTIENDSLQELFQFQDFNTIQSKKYIQSLRIIIASNVKITYIGSINDQLVPLYSSTCLFAHHPNIFRATFIDKDSKTPAFITRIVKIAHHLINLGYDDHNIIKEISASLAGNLTCGGHSKIYNEDQVYELGIKFALETTDLPVDIPVIYKPYQVNQLGSNPYHLPWCMRGLLYECGAHLNKEEILMLFKEFDRWEPETKQLKDVKYRLSGLKSKL</sequence>
<dbReference type="InterPro" id="IPR058933">
    <property type="entry name" value="YMC020W-like_ab_hydrolase"/>
</dbReference>
<dbReference type="GO" id="GO:0071561">
    <property type="term" value="C:nucleus-vacuole junction"/>
    <property type="evidence" value="ECO:0007669"/>
    <property type="project" value="EnsemblFungi"/>
</dbReference>
<dbReference type="PANTHER" id="PTHR47349:SF1">
    <property type="entry name" value="AER328WP"/>
    <property type="match status" value="1"/>
</dbReference>
<feature type="region of interest" description="Disordered" evidence="1">
    <location>
        <begin position="116"/>
        <end position="180"/>
    </location>
</feature>
<organism evidence="3 4">
    <name type="scientific">Eremothecium cymbalariae (strain CBS 270.75 / DBVPG 7215 / KCTC 17166 / NRRL Y-17582)</name>
    <name type="common">Yeast</name>
    <dbReference type="NCBI Taxonomy" id="931890"/>
    <lineage>
        <taxon>Eukaryota</taxon>
        <taxon>Fungi</taxon>
        <taxon>Dikarya</taxon>
        <taxon>Ascomycota</taxon>
        <taxon>Saccharomycotina</taxon>
        <taxon>Saccharomycetes</taxon>
        <taxon>Saccharomycetales</taxon>
        <taxon>Saccharomycetaceae</taxon>
        <taxon>Eremothecium</taxon>
    </lineage>
</organism>
<evidence type="ECO:0000313" key="4">
    <source>
        <dbReference type="Proteomes" id="UP000006790"/>
    </source>
</evidence>
<dbReference type="KEGG" id="erc:Ecym_4089"/>
<protein>
    <recommendedName>
        <fullName evidence="2">YMC020W-like alpha/beta hydrolase domain-containing protein</fullName>
    </recommendedName>
</protein>
<proteinExistence type="predicted"/>
<dbReference type="Pfam" id="PF26147">
    <property type="entry name" value="AB_HYDROLASE_YMC0-YMC35"/>
    <property type="match status" value="1"/>
</dbReference>
<evidence type="ECO:0000313" key="3">
    <source>
        <dbReference type="EMBL" id="AET39168.1"/>
    </source>
</evidence>
<dbReference type="AlphaFoldDB" id="G8JT15"/>
<keyword evidence="4" id="KW-1185">Reference proteome</keyword>
<feature type="region of interest" description="Disordered" evidence="1">
    <location>
        <begin position="75"/>
        <end position="97"/>
    </location>
</feature>
<dbReference type="InterPro" id="IPR058934">
    <property type="entry name" value="YMC020W-like"/>
</dbReference>
<dbReference type="GO" id="GO:0005774">
    <property type="term" value="C:vacuolar membrane"/>
    <property type="evidence" value="ECO:0007669"/>
    <property type="project" value="EnsemblFungi"/>
</dbReference>
<dbReference type="HOGENOM" id="CLU_010834_1_1_1"/>
<evidence type="ECO:0000259" key="2">
    <source>
        <dbReference type="Pfam" id="PF26147"/>
    </source>
</evidence>
<dbReference type="SUPFAM" id="SSF53474">
    <property type="entry name" value="alpha/beta-Hydrolases"/>
    <property type="match status" value="1"/>
</dbReference>
<dbReference type="InParanoid" id="G8JT15"/>
<dbReference type="InterPro" id="IPR029058">
    <property type="entry name" value="AB_hydrolase_fold"/>
</dbReference>
<dbReference type="eggNOG" id="ENOG502QR2T">
    <property type="taxonomic scope" value="Eukaryota"/>
</dbReference>
<name>G8JT15_ERECY</name>
<dbReference type="PANTHER" id="PTHR47349">
    <property type="entry name" value="CHROMOSOME 8, WHOLE GENOME SHOTGUN SEQUENCE"/>
    <property type="match status" value="1"/>
</dbReference>
<feature type="compositionally biased region" description="Low complexity" evidence="1">
    <location>
        <begin position="1"/>
        <end position="26"/>
    </location>
</feature>
<dbReference type="OMA" id="CLFAHHP"/>
<dbReference type="GeneID" id="11472413"/>
<reference evidence="4" key="1">
    <citation type="journal article" date="2012" name="G3 (Bethesda)">
        <title>Pichia sorbitophila, an interspecies yeast hybrid reveals early steps of genome resolution following polyploidization.</title>
        <authorList>
            <person name="Leh Louis V."/>
            <person name="Despons L."/>
            <person name="Friedrich A."/>
            <person name="Martin T."/>
            <person name="Durrens P."/>
            <person name="Casaregola S."/>
            <person name="Neuveglise C."/>
            <person name="Fairhead C."/>
            <person name="Marck C."/>
            <person name="Cruz J.A."/>
            <person name="Straub M.L."/>
            <person name="Kugler V."/>
            <person name="Sacerdot C."/>
            <person name="Uzunov Z."/>
            <person name="Thierry A."/>
            <person name="Weiss S."/>
            <person name="Bleykasten C."/>
            <person name="De Montigny J."/>
            <person name="Jacques N."/>
            <person name="Jung P."/>
            <person name="Lemaire M."/>
            <person name="Mallet S."/>
            <person name="Morel G."/>
            <person name="Richard G.F."/>
            <person name="Sarkar A."/>
            <person name="Savel G."/>
            <person name="Schacherer J."/>
            <person name="Seret M.L."/>
            <person name="Talla E."/>
            <person name="Samson G."/>
            <person name="Jubin C."/>
            <person name="Poulain J."/>
            <person name="Vacherie B."/>
            <person name="Barbe V."/>
            <person name="Pelletier E."/>
            <person name="Sherman D.J."/>
            <person name="Westhof E."/>
            <person name="Weissenbach J."/>
            <person name="Baret P.V."/>
            <person name="Wincker P."/>
            <person name="Gaillardin C."/>
            <person name="Dujon B."/>
            <person name="Souciet J.L."/>
        </authorList>
    </citation>
    <scope>NUCLEOTIDE SEQUENCE [LARGE SCALE GENOMIC DNA]</scope>
    <source>
        <strain evidence="4">CBS 270.75 / DBVPG 7215 / KCTC 17166 / NRRL Y-17582</strain>
    </source>
</reference>
<dbReference type="RefSeq" id="XP_003645985.1">
    <property type="nucleotide sequence ID" value="XM_003645937.1"/>
</dbReference>
<dbReference type="OrthoDB" id="5598028at2759"/>